<evidence type="ECO:0000256" key="2">
    <source>
        <dbReference type="SAM" id="MobiDB-lite"/>
    </source>
</evidence>
<dbReference type="OrthoDB" id="786951at2759"/>
<proteinExistence type="predicted"/>
<dbReference type="PANTHER" id="PTHR46528:SF1">
    <property type="entry name" value="PROTEIN SON"/>
    <property type="match status" value="1"/>
</dbReference>
<reference evidence="5 6" key="1">
    <citation type="journal article" date="2018" name="Sci. Rep.">
        <title>Genomic signatures of local adaptation to the degree of environmental predictability in rotifers.</title>
        <authorList>
            <person name="Franch-Gras L."/>
            <person name="Hahn C."/>
            <person name="Garcia-Roger E.M."/>
            <person name="Carmona M.J."/>
            <person name="Serra M."/>
            <person name="Gomez A."/>
        </authorList>
    </citation>
    <scope>NUCLEOTIDE SEQUENCE [LARGE SCALE GENOMIC DNA]</scope>
    <source>
        <strain evidence="5">HYR1</strain>
    </source>
</reference>
<evidence type="ECO:0000313" key="6">
    <source>
        <dbReference type="Proteomes" id="UP000276133"/>
    </source>
</evidence>
<keyword evidence="6" id="KW-1185">Reference proteome</keyword>
<feature type="domain" description="G-patch" evidence="4">
    <location>
        <begin position="288"/>
        <end position="334"/>
    </location>
</feature>
<keyword evidence="1" id="KW-0694">RNA-binding</keyword>
<dbReference type="CDD" id="cd19870">
    <property type="entry name" value="DSRM_SON-like"/>
    <property type="match status" value="1"/>
</dbReference>
<dbReference type="PROSITE" id="PS50137">
    <property type="entry name" value="DS_RBD"/>
    <property type="match status" value="1"/>
</dbReference>
<dbReference type="InterPro" id="IPR032922">
    <property type="entry name" value="SON"/>
</dbReference>
<feature type="region of interest" description="Disordered" evidence="2">
    <location>
        <begin position="1"/>
        <end position="95"/>
    </location>
</feature>
<name>A0A3M7PQ20_BRAPC</name>
<gene>
    <name evidence="5" type="ORF">BpHYR1_050495</name>
</gene>
<feature type="compositionally biased region" description="Basic residues" evidence="2">
    <location>
        <begin position="23"/>
        <end position="58"/>
    </location>
</feature>
<dbReference type="SMART" id="SM00443">
    <property type="entry name" value="G_patch"/>
    <property type="match status" value="1"/>
</dbReference>
<evidence type="ECO:0000256" key="1">
    <source>
        <dbReference type="PROSITE-ProRule" id="PRU00266"/>
    </source>
</evidence>
<dbReference type="Gene3D" id="3.30.160.20">
    <property type="match status" value="1"/>
</dbReference>
<feature type="domain" description="DRBM" evidence="3">
    <location>
        <begin position="347"/>
        <end position="417"/>
    </location>
</feature>
<dbReference type="GO" id="GO:0051726">
    <property type="term" value="P:regulation of cell cycle"/>
    <property type="evidence" value="ECO:0007669"/>
    <property type="project" value="InterPro"/>
</dbReference>
<dbReference type="EMBL" id="REGN01009395">
    <property type="protein sequence ID" value="RNA01247.1"/>
    <property type="molecule type" value="Genomic_DNA"/>
</dbReference>
<dbReference type="InterPro" id="IPR014720">
    <property type="entry name" value="dsRBD_dom"/>
</dbReference>
<dbReference type="AlphaFoldDB" id="A0A3M7PQ20"/>
<dbReference type="PROSITE" id="PS50174">
    <property type="entry name" value="G_PATCH"/>
    <property type="match status" value="1"/>
</dbReference>
<feature type="compositionally biased region" description="Basic and acidic residues" evidence="2">
    <location>
        <begin position="1"/>
        <end position="22"/>
    </location>
</feature>
<dbReference type="STRING" id="10195.A0A3M7PQ20"/>
<evidence type="ECO:0000259" key="4">
    <source>
        <dbReference type="PROSITE" id="PS50174"/>
    </source>
</evidence>
<accession>A0A3M7PQ20</accession>
<sequence>MVSHYVDYKKDTSDLKTNEKENRRKKSRNRSRSRSRGHKRKRSKSRSKKHRDKKSKKSRSLERNEKRAHKSKKSKKRSRSRSRHRRRQKKSPLVIENIIQDKKMDKIIDKKRLLELAKVDKSDKADPNFVNIFRAPAIPQPKLTFIREDRSIDQFVELCKNLTNESAEQNEPEFQNFSNKTNLAKQNDFQIFDQLVNQTAKEDTITKLFPVSSGSQHRGLMEKAHDPIEIENKISNIHSLLDNNINDDSNLGRYTGLSDAKFLTPDQLEGEFKAWTKKDLWKSGDKMTTGIGKKLLEKMGWKEGEGLGRNREGPIEPIKLDIKLNRKGLEAEGLVKETLRKQIEGKHPVSCLLELSRVRKWSDPVYEMVEESGPAHQKNFIFKVILNGVPYQPSEPSVNKKMAKAMAAFVCLQTLGIQSTIPS</sequence>
<dbReference type="Pfam" id="PF14709">
    <property type="entry name" value="DND1_DSRM"/>
    <property type="match status" value="1"/>
</dbReference>
<dbReference type="Proteomes" id="UP000276133">
    <property type="component" value="Unassembled WGS sequence"/>
</dbReference>
<dbReference type="SUPFAM" id="SSF54768">
    <property type="entry name" value="dsRNA-binding domain-like"/>
    <property type="match status" value="1"/>
</dbReference>
<organism evidence="5 6">
    <name type="scientific">Brachionus plicatilis</name>
    <name type="common">Marine rotifer</name>
    <name type="synonym">Brachionus muelleri</name>
    <dbReference type="NCBI Taxonomy" id="10195"/>
    <lineage>
        <taxon>Eukaryota</taxon>
        <taxon>Metazoa</taxon>
        <taxon>Spiralia</taxon>
        <taxon>Gnathifera</taxon>
        <taxon>Rotifera</taxon>
        <taxon>Eurotatoria</taxon>
        <taxon>Monogononta</taxon>
        <taxon>Pseudotrocha</taxon>
        <taxon>Ploima</taxon>
        <taxon>Brachionidae</taxon>
        <taxon>Brachionus</taxon>
    </lineage>
</organism>
<dbReference type="Pfam" id="PF01585">
    <property type="entry name" value="G-patch"/>
    <property type="match status" value="1"/>
</dbReference>
<dbReference type="SMART" id="SM00358">
    <property type="entry name" value="DSRM"/>
    <property type="match status" value="1"/>
</dbReference>
<comment type="caution">
    <text evidence="5">The sequence shown here is derived from an EMBL/GenBank/DDBJ whole genome shotgun (WGS) entry which is preliminary data.</text>
</comment>
<dbReference type="GO" id="GO:0048024">
    <property type="term" value="P:regulation of mRNA splicing, via spliceosome"/>
    <property type="evidence" value="ECO:0007669"/>
    <property type="project" value="TreeGrafter"/>
</dbReference>
<evidence type="ECO:0000259" key="3">
    <source>
        <dbReference type="PROSITE" id="PS50137"/>
    </source>
</evidence>
<evidence type="ECO:0000313" key="5">
    <source>
        <dbReference type="EMBL" id="RNA01247.1"/>
    </source>
</evidence>
<dbReference type="PANTHER" id="PTHR46528">
    <property type="entry name" value="PROTEIN SON"/>
    <property type="match status" value="1"/>
</dbReference>
<feature type="compositionally biased region" description="Basic residues" evidence="2">
    <location>
        <begin position="66"/>
        <end position="90"/>
    </location>
</feature>
<dbReference type="InterPro" id="IPR000467">
    <property type="entry name" value="G_patch_dom"/>
</dbReference>
<protein>
    <submittedName>
        <fullName evidence="5">SON-like isoform X1</fullName>
    </submittedName>
</protein>
<dbReference type="GO" id="GO:0003723">
    <property type="term" value="F:RNA binding"/>
    <property type="evidence" value="ECO:0007669"/>
    <property type="project" value="UniProtKB-UniRule"/>
</dbReference>